<sequence>MLKAIEFGVDTADAWSAQSDDTPAEAHDGEVDESVSPLATTSLDAPVCEPAEVTAQPQSSLSLRLANRGLSPSEQRILRSLTDRRNDLDARERELDTREQLLEAAEIRVDERIEELRGLQADIEALLGALSAEEAAELDRLVAIFNQMEPDAAAERIAALDGETQVQIISRMSPRQAGPIMAEMEVAAAAALTTRIAARRDVPETAAELEAQLGSEG</sequence>
<gene>
    <name evidence="3" type="ORF">V0U79_07375</name>
</gene>
<dbReference type="SUPFAM" id="SSF158791">
    <property type="entry name" value="MgtE N-terminal domain-like"/>
    <property type="match status" value="1"/>
</dbReference>
<feature type="coiled-coil region" evidence="1">
    <location>
        <begin position="88"/>
        <end position="122"/>
    </location>
</feature>
<feature type="region of interest" description="Disordered" evidence="2">
    <location>
        <begin position="1"/>
        <end position="43"/>
    </location>
</feature>
<proteinExistence type="predicted"/>
<comment type="caution">
    <text evidence="3">The sequence shown here is derived from an EMBL/GenBank/DDBJ whole genome shotgun (WGS) entry which is preliminary data.</text>
</comment>
<name>A0ABU7LQK4_9PROT</name>
<dbReference type="Proteomes" id="UP001354971">
    <property type="component" value="Unassembled WGS sequence"/>
</dbReference>
<accession>A0ABU7LQK4</accession>
<evidence type="ECO:0008006" key="5">
    <source>
        <dbReference type="Google" id="ProtNLM"/>
    </source>
</evidence>
<protein>
    <recommendedName>
        <fullName evidence="5">Magnesium transporter MgtE intracellular domain-containing protein</fullName>
    </recommendedName>
</protein>
<evidence type="ECO:0000256" key="1">
    <source>
        <dbReference type="SAM" id="Coils"/>
    </source>
</evidence>
<evidence type="ECO:0000313" key="4">
    <source>
        <dbReference type="Proteomes" id="UP001354971"/>
    </source>
</evidence>
<dbReference type="EMBL" id="JAZDRP010000004">
    <property type="protein sequence ID" value="MEE2526183.1"/>
    <property type="molecule type" value="Genomic_DNA"/>
</dbReference>
<keyword evidence="1" id="KW-0175">Coiled coil</keyword>
<organism evidence="3 4">
    <name type="scientific">Hyphobacterium lacteum</name>
    <dbReference type="NCBI Taxonomy" id="3116575"/>
    <lineage>
        <taxon>Bacteria</taxon>
        <taxon>Pseudomonadati</taxon>
        <taxon>Pseudomonadota</taxon>
        <taxon>Alphaproteobacteria</taxon>
        <taxon>Maricaulales</taxon>
        <taxon>Maricaulaceae</taxon>
        <taxon>Hyphobacterium</taxon>
    </lineage>
</organism>
<reference evidence="3 4" key="1">
    <citation type="submission" date="2024-01" db="EMBL/GenBank/DDBJ databases">
        <title>Hyphobacterium bacterium isolated from marine sediment.</title>
        <authorList>
            <person name="Zhao S."/>
        </authorList>
    </citation>
    <scope>NUCLEOTIDE SEQUENCE [LARGE SCALE GENOMIC DNA]</scope>
    <source>
        <strain evidence="4">HN65</strain>
    </source>
</reference>
<keyword evidence="4" id="KW-1185">Reference proteome</keyword>
<evidence type="ECO:0000256" key="2">
    <source>
        <dbReference type="SAM" id="MobiDB-lite"/>
    </source>
</evidence>
<dbReference type="RefSeq" id="WP_330198846.1">
    <property type="nucleotide sequence ID" value="NZ_JAZDRP010000004.1"/>
</dbReference>
<evidence type="ECO:0000313" key="3">
    <source>
        <dbReference type="EMBL" id="MEE2526183.1"/>
    </source>
</evidence>